<dbReference type="EMBL" id="CP009110">
    <property type="protein sequence ID" value="AIJ21907.1"/>
    <property type="molecule type" value="Genomic_DNA"/>
</dbReference>
<dbReference type="KEGG" id="amq:AMETH_1815"/>
<dbReference type="PATRIC" id="fig|1068978.7.peg.1922"/>
<dbReference type="HOGENOM" id="CLU_3323711_0_0_11"/>
<name>A0A076MVV3_AMYME</name>
<gene>
    <name evidence="1" type="ORF">AMETH_1815</name>
</gene>
<evidence type="ECO:0000313" key="2">
    <source>
        <dbReference type="Proteomes" id="UP000062973"/>
    </source>
</evidence>
<evidence type="ECO:0000313" key="1">
    <source>
        <dbReference type="EMBL" id="AIJ21907.1"/>
    </source>
</evidence>
<dbReference type="STRING" id="1068978.AMETH_1815"/>
<protein>
    <submittedName>
        <fullName evidence="1">Uncharacterized protein</fullName>
    </submittedName>
</protein>
<accession>A0A076MVV3</accession>
<dbReference type="AlphaFoldDB" id="A0A076MVV3"/>
<reference evidence="1 2" key="1">
    <citation type="submission" date="2014-07" db="EMBL/GenBank/DDBJ databases">
        <title>Whole Genome Sequence of the Amycolatopsis methanolica 239.</title>
        <authorList>
            <person name="Tang B."/>
        </authorList>
    </citation>
    <scope>NUCLEOTIDE SEQUENCE [LARGE SCALE GENOMIC DNA]</scope>
    <source>
        <strain evidence="1 2">239</strain>
    </source>
</reference>
<dbReference type="Proteomes" id="UP000062973">
    <property type="component" value="Chromosome"/>
</dbReference>
<organism evidence="1 2">
    <name type="scientific">Amycolatopsis methanolica 239</name>
    <dbReference type="NCBI Taxonomy" id="1068978"/>
    <lineage>
        <taxon>Bacteria</taxon>
        <taxon>Bacillati</taxon>
        <taxon>Actinomycetota</taxon>
        <taxon>Actinomycetes</taxon>
        <taxon>Pseudonocardiales</taxon>
        <taxon>Pseudonocardiaceae</taxon>
        <taxon>Amycolatopsis</taxon>
        <taxon>Amycolatopsis methanolica group</taxon>
    </lineage>
</organism>
<sequence length="38" mass="4459">MPPRQEMMGHHHLVQTQFLGPHCVLDQIPRTELLRQAL</sequence>
<proteinExistence type="predicted"/>
<keyword evidence="2" id="KW-1185">Reference proteome</keyword>